<dbReference type="EMBL" id="FMVM01000016">
    <property type="protein sequence ID" value="SCZ03173.1"/>
    <property type="molecule type" value="Genomic_DNA"/>
</dbReference>
<evidence type="ECO:0000256" key="3">
    <source>
        <dbReference type="ARBA" id="ARBA00022448"/>
    </source>
</evidence>
<dbReference type="PANTHER" id="PTHR30290:SF79">
    <property type="entry name" value="DIPEPTIDE-BINDING PROTEIN DPPE"/>
    <property type="match status" value="1"/>
</dbReference>
<dbReference type="InterPro" id="IPR030678">
    <property type="entry name" value="Peptide/Ni-bd"/>
</dbReference>
<dbReference type="PANTHER" id="PTHR30290">
    <property type="entry name" value="PERIPLASMIC BINDING COMPONENT OF ABC TRANSPORTER"/>
    <property type="match status" value="1"/>
</dbReference>
<feature type="signal peptide" evidence="6">
    <location>
        <begin position="1"/>
        <end position="21"/>
    </location>
</feature>
<keyword evidence="5" id="KW-0653">Protein transport</keyword>
<evidence type="ECO:0000256" key="2">
    <source>
        <dbReference type="ARBA" id="ARBA00005695"/>
    </source>
</evidence>
<gene>
    <name evidence="8" type="ORF">SAMN05720606_116171</name>
</gene>
<dbReference type="STRING" id="582692.SAMN05720606_116171"/>
<dbReference type="RefSeq" id="WP_090923768.1">
    <property type="nucleotide sequence ID" value="NZ_FMVM01000016.1"/>
</dbReference>
<feature type="domain" description="Solute-binding protein family 5" evidence="7">
    <location>
        <begin position="94"/>
        <end position="486"/>
    </location>
</feature>
<dbReference type="GO" id="GO:1904680">
    <property type="term" value="F:peptide transmembrane transporter activity"/>
    <property type="evidence" value="ECO:0007669"/>
    <property type="project" value="TreeGrafter"/>
</dbReference>
<comment type="subcellular location">
    <subcellularLocation>
        <location evidence="1">Cell envelope</location>
    </subcellularLocation>
</comment>
<dbReference type="Gene3D" id="3.90.76.10">
    <property type="entry name" value="Dipeptide-binding Protein, Domain 1"/>
    <property type="match status" value="1"/>
</dbReference>
<feature type="chain" id="PRO_5011460341" evidence="6">
    <location>
        <begin position="22"/>
        <end position="566"/>
    </location>
</feature>
<dbReference type="PROSITE" id="PS51257">
    <property type="entry name" value="PROKAR_LIPOPROTEIN"/>
    <property type="match status" value="1"/>
</dbReference>
<sequence>MKRKSLLVLLTLILAFGTVLAACGSKNEGTGTTPDNNSASGEKGLAKDQVLKINLSAEPPTFDPAQAKDSQTNTVLKFLYEGLVRIDADGKEAPGVATKWDISEDGLKYVFTLNPEAKWSNGDPVTAEDFVRSWERALKPETASPYAYQLYYIKGAEGFNMSKDKNFKGTKITDFSQVGVKAADEHTLEVTLENPTPYFLGLTAFYTYYPVHKSADTNDKFFSDYKNMIVNGPFVMDQYAKGQKIVVKKNDGYHAASDIKLSEINMSLTNSSASELQAYKSGQLDYTGAPNGEIPSDQIPSLKAELPNEFKATGIASTYYYQFNVNEAPFNNAKIRKAFAMSIQRQLIVDKVTQGGQIPAFGFVPPGIRGEKEEFRTEHKDDYFTENVDEAKKLLAEGMQEEGYTTLPAITLIYNTSDGHAKIALAIADMWKKNLGVDVKTENQEWKVFLDNRQKQNFQVARAGWSADYNDPFNFLEMWKTGNTNNDSKFSNAQYDKDLEDTVKTTDVAKRMAAFADAEKVLIQDEMGVMPIYYYTNVSLTKPYLKGVQLDFSGAIDFTRAYLEEK</sequence>
<proteinExistence type="inferred from homology"/>
<dbReference type="GO" id="GO:0015833">
    <property type="term" value="P:peptide transport"/>
    <property type="evidence" value="ECO:0007669"/>
    <property type="project" value="UniProtKB-KW"/>
</dbReference>
<reference evidence="9" key="1">
    <citation type="submission" date="2016-10" db="EMBL/GenBank/DDBJ databases">
        <authorList>
            <person name="Varghese N."/>
            <person name="Submissions S."/>
        </authorList>
    </citation>
    <scope>NUCLEOTIDE SEQUENCE [LARGE SCALE GENOMIC DNA]</scope>
    <source>
        <strain evidence="9">BL9</strain>
    </source>
</reference>
<dbReference type="Proteomes" id="UP000198538">
    <property type="component" value="Unassembled WGS sequence"/>
</dbReference>
<dbReference type="GO" id="GO:0030288">
    <property type="term" value="C:outer membrane-bounded periplasmic space"/>
    <property type="evidence" value="ECO:0007669"/>
    <property type="project" value="UniProtKB-ARBA"/>
</dbReference>
<dbReference type="SUPFAM" id="SSF53850">
    <property type="entry name" value="Periplasmic binding protein-like II"/>
    <property type="match status" value="1"/>
</dbReference>
<evidence type="ECO:0000256" key="4">
    <source>
        <dbReference type="ARBA" id="ARBA00022729"/>
    </source>
</evidence>
<dbReference type="InterPro" id="IPR000914">
    <property type="entry name" value="SBP_5_dom"/>
</dbReference>
<dbReference type="GO" id="GO:0043190">
    <property type="term" value="C:ATP-binding cassette (ABC) transporter complex"/>
    <property type="evidence" value="ECO:0007669"/>
    <property type="project" value="InterPro"/>
</dbReference>
<evidence type="ECO:0000256" key="6">
    <source>
        <dbReference type="SAM" id="SignalP"/>
    </source>
</evidence>
<dbReference type="Gene3D" id="3.10.105.10">
    <property type="entry name" value="Dipeptide-binding Protein, Domain 3"/>
    <property type="match status" value="1"/>
</dbReference>
<dbReference type="Gene3D" id="3.40.190.10">
    <property type="entry name" value="Periplasmic binding protein-like II"/>
    <property type="match status" value="1"/>
</dbReference>
<organism evidence="8 9">
    <name type="scientific">Paenibacillus polysaccharolyticus</name>
    <dbReference type="NCBI Taxonomy" id="582692"/>
    <lineage>
        <taxon>Bacteria</taxon>
        <taxon>Bacillati</taxon>
        <taxon>Bacillota</taxon>
        <taxon>Bacilli</taxon>
        <taxon>Bacillales</taxon>
        <taxon>Paenibacillaceae</taxon>
        <taxon>Paenibacillus</taxon>
    </lineage>
</organism>
<dbReference type="AlphaFoldDB" id="A0A1G5KR79"/>
<keyword evidence="3" id="KW-0813">Transport</keyword>
<keyword evidence="9" id="KW-1185">Reference proteome</keyword>
<comment type="similarity">
    <text evidence="2">Belongs to the bacterial solute-binding protein 5 family.</text>
</comment>
<evidence type="ECO:0000256" key="1">
    <source>
        <dbReference type="ARBA" id="ARBA00004196"/>
    </source>
</evidence>
<protein>
    <submittedName>
        <fullName evidence="8">Oligopeptide transport system substrate-binding protein</fullName>
    </submittedName>
</protein>
<keyword evidence="4 6" id="KW-0732">Signal</keyword>
<evidence type="ECO:0000259" key="7">
    <source>
        <dbReference type="Pfam" id="PF00496"/>
    </source>
</evidence>
<name>A0A1G5KR79_9BACL</name>
<dbReference type="Pfam" id="PF00496">
    <property type="entry name" value="SBP_bac_5"/>
    <property type="match status" value="1"/>
</dbReference>
<evidence type="ECO:0000313" key="8">
    <source>
        <dbReference type="EMBL" id="SCZ03173.1"/>
    </source>
</evidence>
<dbReference type="PIRSF" id="PIRSF002741">
    <property type="entry name" value="MppA"/>
    <property type="match status" value="1"/>
</dbReference>
<dbReference type="CDD" id="cd08504">
    <property type="entry name" value="PBP2_OppA"/>
    <property type="match status" value="1"/>
</dbReference>
<evidence type="ECO:0000313" key="9">
    <source>
        <dbReference type="Proteomes" id="UP000198538"/>
    </source>
</evidence>
<dbReference type="InterPro" id="IPR039424">
    <property type="entry name" value="SBP_5"/>
</dbReference>
<dbReference type="FunFam" id="3.10.105.10:FF:000001">
    <property type="entry name" value="Oligopeptide ABC transporter, oligopeptide-binding protein"/>
    <property type="match status" value="1"/>
</dbReference>
<accession>A0A1G5KR79</accession>
<dbReference type="FunFam" id="3.90.76.10:FF:000001">
    <property type="entry name" value="Oligopeptide ABC transporter substrate-binding protein"/>
    <property type="match status" value="1"/>
</dbReference>
<evidence type="ECO:0000256" key="5">
    <source>
        <dbReference type="ARBA" id="ARBA00022856"/>
    </source>
</evidence>
<keyword evidence="5" id="KW-0571">Peptide transport</keyword>